<evidence type="ECO:0000259" key="1">
    <source>
        <dbReference type="Pfam" id="PF04149"/>
    </source>
</evidence>
<keyword evidence="3" id="KW-1185">Reference proteome</keyword>
<reference evidence="2 3" key="1">
    <citation type="submission" date="2018-08" db="EMBL/GenBank/DDBJ databases">
        <title>Verrucosispora craniellae sp. nov., isolated from a marine sponge in the South China Sea.</title>
        <authorList>
            <person name="Li L."/>
            <person name="Lin H.W."/>
        </authorList>
    </citation>
    <scope>NUCLEOTIDE SEQUENCE [LARGE SCALE GENOMIC DNA]</scope>
    <source>
        <strain evidence="2 3">LHW63014</strain>
    </source>
</reference>
<dbReference type="RefSeq" id="WP_117229896.1">
    <property type="nucleotide sequence ID" value="NZ_CP061725.1"/>
</dbReference>
<dbReference type="AlphaFoldDB" id="A0A372FUW7"/>
<accession>A0A372FUW7</accession>
<dbReference type="Proteomes" id="UP000262621">
    <property type="component" value="Unassembled WGS sequence"/>
</dbReference>
<comment type="caution">
    <text evidence="2">The sequence shown here is derived from an EMBL/GenBank/DDBJ whole genome shotgun (WGS) entry which is preliminary data.</text>
</comment>
<sequence length="63" mass="7284">MSKSHNTSPVWTRSSRCDHENCVEVSRHSITVQVRNSTDPGTTLSFTHDSWRSFLRTHDNPTR</sequence>
<organism evidence="2 3">
    <name type="scientific">Micromonospora craniellae</name>
    <dbReference type="NCBI Taxonomy" id="2294034"/>
    <lineage>
        <taxon>Bacteria</taxon>
        <taxon>Bacillati</taxon>
        <taxon>Actinomycetota</taxon>
        <taxon>Actinomycetes</taxon>
        <taxon>Micromonosporales</taxon>
        <taxon>Micromonosporaceae</taxon>
        <taxon>Micromonospora</taxon>
    </lineage>
</organism>
<gene>
    <name evidence="2" type="ORF">D0Q02_21890</name>
</gene>
<proteinExistence type="predicted"/>
<protein>
    <submittedName>
        <fullName evidence="2">DUF397 domain-containing protein</fullName>
    </submittedName>
</protein>
<dbReference type="EMBL" id="QVFU01000028">
    <property type="protein sequence ID" value="RFS44555.1"/>
    <property type="molecule type" value="Genomic_DNA"/>
</dbReference>
<evidence type="ECO:0000313" key="3">
    <source>
        <dbReference type="Proteomes" id="UP000262621"/>
    </source>
</evidence>
<dbReference type="OrthoDB" id="3389234at2"/>
<dbReference type="InterPro" id="IPR007278">
    <property type="entry name" value="DUF397"/>
</dbReference>
<evidence type="ECO:0000313" key="2">
    <source>
        <dbReference type="EMBL" id="RFS44555.1"/>
    </source>
</evidence>
<feature type="domain" description="DUF397" evidence="1">
    <location>
        <begin position="10"/>
        <end position="56"/>
    </location>
</feature>
<dbReference type="Pfam" id="PF04149">
    <property type="entry name" value="DUF397"/>
    <property type="match status" value="1"/>
</dbReference>
<name>A0A372FUW7_9ACTN</name>